<keyword evidence="5" id="KW-0677">Repeat</keyword>
<comment type="caution">
    <text evidence="12">The sequence shown here is derived from an EMBL/GenBank/DDBJ whole genome shotgun (WGS) entry which is preliminary data.</text>
</comment>
<keyword evidence="13" id="KW-1185">Reference proteome</keyword>
<feature type="transmembrane region" description="Helical" evidence="10">
    <location>
        <begin position="28"/>
        <end position="53"/>
    </location>
</feature>
<feature type="transmembrane region" description="Helical" evidence="10">
    <location>
        <begin position="88"/>
        <end position="109"/>
    </location>
</feature>
<gene>
    <name evidence="12" type="primary">gldE</name>
    <name evidence="12" type="ORF">L0U88_14760</name>
</gene>
<comment type="subcellular location">
    <subcellularLocation>
        <location evidence="1">Cell membrane</location>
        <topology evidence="1">Multi-pass membrane protein</topology>
    </subcellularLocation>
</comment>
<dbReference type="CDD" id="cd04590">
    <property type="entry name" value="CBS_pair_CorC_HlyC_assoc"/>
    <property type="match status" value="1"/>
</dbReference>
<dbReference type="Proteomes" id="UP001200145">
    <property type="component" value="Unassembled WGS sequence"/>
</dbReference>
<dbReference type="Gene3D" id="3.30.465.10">
    <property type="match status" value="1"/>
</dbReference>
<evidence type="ECO:0000256" key="5">
    <source>
        <dbReference type="ARBA" id="ARBA00022737"/>
    </source>
</evidence>
<accession>A0ABS9BLM2</accession>
<dbReference type="SMART" id="SM00116">
    <property type="entry name" value="CBS"/>
    <property type="match status" value="2"/>
</dbReference>
<dbReference type="RefSeq" id="WP_234866844.1">
    <property type="nucleotide sequence ID" value="NZ_JAKEVY010000003.1"/>
</dbReference>
<dbReference type="PANTHER" id="PTHR22777">
    <property type="entry name" value="HEMOLYSIN-RELATED"/>
    <property type="match status" value="1"/>
</dbReference>
<dbReference type="Pfam" id="PF03471">
    <property type="entry name" value="CorC_HlyC"/>
    <property type="match status" value="1"/>
</dbReference>
<dbReference type="PROSITE" id="PS51371">
    <property type="entry name" value="CBS"/>
    <property type="match status" value="2"/>
</dbReference>
<keyword evidence="8 10" id="KW-0472">Membrane</keyword>
<evidence type="ECO:0000313" key="12">
    <source>
        <dbReference type="EMBL" id="MCF1715898.1"/>
    </source>
</evidence>
<dbReference type="NCBIfam" id="TIGR03520">
    <property type="entry name" value="GldE"/>
    <property type="match status" value="1"/>
</dbReference>
<feature type="domain" description="CBS" evidence="11">
    <location>
        <begin position="288"/>
        <end position="345"/>
    </location>
</feature>
<dbReference type="Pfam" id="PF00571">
    <property type="entry name" value="CBS"/>
    <property type="match status" value="2"/>
</dbReference>
<dbReference type="SMART" id="SM01091">
    <property type="entry name" value="CorC_HlyC"/>
    <property type="match status" value="1"/>
</dbReference>
<feature type="domain" description="CBS" evidence="11">
    <location>
        <begin position="224"/>
        <end position="283"/>
    </location>
</feature>
<dbReference type="InterPro" id="IPR044751">
    <property type="entry name" value="Ion_transp-like_CBS"/>
</dbReference>
<evidence type="ECO:0000256" key="9">
    <source>
        <dbReference type="PROSITE-ProRule" id="PRU00703"/>
    </source>
</evidence>
<dbReference type="SUPFAM" id="SSF56176">
    <property type="entry name" value="FAD-binding/transporter-associated domain-like"/>
    <property type="match status" value="1"/>
</dbReference>
<keyword evidence="4 10" id="KW-0812">Transmembrane</keyword>
<evidence type="ECO:0000256" key="2">
    <source>
        <dbReference type="ARBA" id="ARBA00006337"/>
    </source>
</evidence>
<comment type="similarity">
    <text evidence="2">Belongs to the UPF0053 family.</text>
</comment>
<evidence type="ECO:0000256" key="3">
    <source>
        <dbReference type="ARBA" id="ARBA00022475"/>
    </source>
</evidence>
<feature type="transmembrane region" description="Helical" evidence="10">
    <location>
        <begin position="115"/>
        <end position="134"/>
    </location>
</feature>
<dbReference type="InterPro" id="IPR005170">
    <property type="entry name" value="Transptr-assoc_dom"/>
</dbReference>
<dbReference type="SUPFAM" id="SSF54631">
    <property type="entry name" value="CBS-domain pair"/>
    <property type="match status" value="1"/>
</dbReference>
<protein>
    <submittedName>
        <fullName evidence="12">Gliding motility-associated protein GldE</fullName>
    </submittedName>
</protein>
<dbReference type="InterPro" id="IPR036318">
    <property type="entry name" value="FAD-bd_PCMH-like_sf"/>
</dbReference>
<keyword evidence="3" id="KW-1003">Cell membrane</keyword>
<keyword evidence="6 10" id="KW-1133">Transmembrane helix</keyword>
<organism evidence="12 13">
    <name type="scientific">Flavihumibacter fluminis</name>
    <dbReference type="NCBI Taxonomy" id="2909236"/>
    <lineage>
        <taxon>Bacteria</taxon>
        <taxon>Pseudomonadati</taxon>
        <taxon>Bacteroidota</taxon>
        <taxon>Chitinophagia</taxon>
        <taxon>Chitinophagales</taxon>
        <taxon>Chitinophagaceae</taxon>
        <taxon>Flavihumibacter</taxon>
    </lineage>
</organism>
<sequence>MDYVSVDPFSNTMLSLLFLASNVQGTTVMVIMILALLVVSYFISGSMVAFFSLTSRDINMLKTKQGTAWKRIVNLLEEPKILLGSMRIGNTFVNIAIIILSNFLINELMPIQNSFWFFELLLKIIIVTFFLILFGEVLPKVYASQNNLRFARDASFLVEIVYLLFNRISRWLVGMSEGVEKSLRSEDAANHFEELEDDSLASEEEKNIMRGIAKFGNITVKQIMRTRLDVSGVNFNTTFTDVLKQVEALHYSRIPVYRNNLDEVVGILHSKDLLPYLKESDSFNWHSLLRQPYFVHEQKLIEDLLQDFRNRKTHFAVVVDEFGGTSGIVTLEDIMEEVIGDIRDEFDDEESINRKLDENNYLFDGRTMIYDVCKIMDLPTSTFDTVKGESDSLAGLILEVAGKIPAENEVIEVGDFQLAVLELDRNRIKKVKITIRPV</sequence>
<dbReference type="InterPro" id="IPR019862">
    <property type="entry name" value="Motility-assoc_prot_GldE"/>
</dbReference>
<evidence type="ECO:0000256" key="10">
    <source>
        <dbReference type="SAM" id="Phobius"/>
    </source>
</evidence>
<evidence type="ECO:0000259" key="11">
    <source>
        <dbReference type="PROSITE" id="PS51371"/>
    </source>
</evidence>
<dbReference type="InterPro" id="IPR002550">
    <property type="entry name" value="CNNM"/>
</dbReference>
<reference evidence="12 13" key="1">
    <citation type="submission" date="2022-01" db="EMBL/GenBank/DDBJ databases">
        <title>Flavihumibacter sp. nov., isolated from sediment of a river.</title>
        <authorList>
            <person name="Liu H."/>
        </authorList>
    </citation>
    <scope>NUCLEOTIDE SEQUENCE [LARGE SCALE GENOMIC DNA]</scope>
    <source>
        <strain evidence="12 13">RY-1</strain>
    </source>
</reference>
<dbReference type="Pfam" id="PF01595">
    <property type="entry name" value="CNNM"/>
    <property type="match status" value="1"/>
</dbReference>
<evidence type="ECO:0000256" key="8">
    <source>
        <dbReference type="ARBA" id="ARBA00023136"/>
    </source>
</evidence>
<evidence type="ECO:0000256" key="6">
    <source>
        <dbReference type="ARBA" id="ARBA00022989"/>
    </source>
</evidence>
<dbReference type="InterPro" id="IPR016169">
    <property type="entry name" value="FAD-bd_PCMH_sub2"/>
</dbReference>
<dbReference type="EMBL" id="JAKEVY010000003">
    <property type="protein sequence ID" value="MCF1715898.1"/>
    <property type="molecule type" value="Genomic_DNA"/>
</dbReference>
<evidence type="ECO:0000256" key="1">
    <source>
        <dbReference type="ARBA" id="ARBA00004651"/>
    </source>
</evidence>
<dbReference type="InterPro" id="IPR000644">
    <property type="entry name" value="CBS_dom"/>
</dbReference>
<dbReference type="PANTHER" id="PTHR22777:SF32">
    <property type="entry name" value="UPF0053 INNER MEMBRANE PROTEIN YFJD"/>
    <property type="match status" value="1"/>
</dbReference>
<keyword evidence="7 9" id="KW-0129">CBS domain</keyword>
<proteinExistence type="inferred from homology"/>
<dbReference type="Gene3D" id="3.10.580.10">
    <property type="entry name" value="CBS-domain"/>
    <property type="match status" value="1"/>
</dbReference>
<evidence type="ECO:0000256" key="7">
    <source>
        <dbReference type="ARBA" id="ARBA00023122"/>
    </source>
</evidence>
<dbReference type="InterPro" id="IPR046342">
    <property type="entry name" value="CBS_dom_sf"/>
</dbReference>
<name>A0ABS9BLM2_9BACT</name>
<evidence type="ECO:0000256" key="4">
    <source>
        <dbReference type="ARBA" id="ARBA00022692"/>
    </source>
</evidence>
<evidence type="ECO:0000313" key="13">
    <source>
        <dbReference type="Proteomes" id="UP001200145"/>
    </source>
</evidence>